<name>A0A345E8V6_9EURY</name>
<gene>
    <name evidence="2" type="ORF">DU484_01465</name>
</gene>
<dbReference type="KEGG" id="haq:DU484_01465"/>
<dbReference type="AlphaFoldDB" id="A0A345E8V6"/>
<dbReference type="NCBIfam" id="TIGR04088">
    <property type="entry name" value="cognate_SipW"/>
    <property type="match status" value="1"/>
</dbReference>
<evidence type="ECO:0000313" key="2">
    <source>
        <dbReference type="EMBL" id="AXG08628.1"/>
    </source>
</evidence>
<protein>
    <submittedName>
        <fullName evidence="2">Uncharacterized protein</fullName>
    </submittedName>
</protein>
<reference evidence="2 3" key="1">
    <citation type="submission" date="2018-07" db="EMBL/GenBank/DDBJ databases">
        <title>Genome sequences of Haloplanus sp. CBA1112.</title>
        <authorList>
            <person name="Kim Y.B."/>
            <person name="Roh S.W."/>
        </authorList>
    </citation>
    <scope>NUCLEOTIDE SEQUENCE [LARGE SCALE GENOMIC DNA]</scope>
    <source>
        <strain evidence="2 3">CBA1112</strain>
    </source>
</reference>
<feature type="compositionally biased region" description="Acidic residues" evidence="1">
    <location>
        <begin position="274"/>
        <end position="286"/>
    </location>
</feature>
<feature type="region of interest" description="Disordered" evidence="1">
    <location>
        <begin position="216"/>
        <end position="245"/>
    </location>
</feature>
<accession>A0A345E8V6</accession>
<evidence type="ECO:0000256" key="1">
    <source>
        <dbReference type="SAM" id="MobiDB-lite"/>
    </source>
</evidence>
<organism evidence="2 3">
    <name type="scientific">Haloplanus rubicundus</name>
    <dbReference type="NCBI Taxonomy" id="1547898"/>
    <lineage>
        <taxon>Archaea</taxon>
        <taxon>Methanobacteriati</taxon>
        <taxon>Methanobacteriota</taxon>
        <taxon>Stenosarchaea group</taxon>
        <taxon>Halobacteria</taxon>
        <taxon>Halobacteriales</taxon>
        <taxon>Haloferacaceae</taxon>
        <taxon>Haloplanus</taxon>
    </lineage>
</organism>
<dbReference type="Proteomes" id="UP000252985">
    <property type="component" value="Chromosome"/>
</dbReference>
<sequence>MAHMHDEFNISRRKTLAALGTIGAASAGAGLGTSAYFSDQETFQNNSLVAGELDLKVSWDEHYSDWMGDETQYASMPEEGETPDLSLPAADPGGRPIELVFSDRAAFMDATRQEQFPEGGLGEEEDPCEALADVGDDDVEAPVITVDDVKPGDFGEVTFDFAACDNPALLWMNGGLVDEAENGFTEPEADDPDEDGAQASLWPLALLGAVPALGGGDGDAVEATSTDGETDATDDTSDRRSALRKGAAAAGAGAAGLAAASEAASAGSSKGGDDPTDPDGPYDVEIDNGTLDVTVGELGSGTSVQGANWFFTAGGSTVGTLYRETYGFRDGTGPHVDAENNGSLVSGQGFPSSVSPGTTASGDVTIPVETQGGTTVTLEVTRNVTLDPNEPTIRVSYDVTNPGGSGATFDDLRLSQYIDYDIGSISDDQGTYFLDESRGCEFISQSSNPNDPVFAGFTGNQFSVNHDLRPYGTSSSLGEGNFQSSDIDFNNDDQFPDSGTADVTLAMEWSLGTLAPGETASLETAFVYNETEAEFEQELCAESVDPTPSPGGPELADKLRARAWYDDGDNVHQDDETVFLEGSLRDVLDALASGNGVPLSGNEPAPQGGGADTSRDCYSEAPDVHYVAFQWWLPIDHGNEVQGDSVTFDLGFYTEQCRHNDGAGMNNEGVDPDEVDP</sequence>
<evidence type="ECO:0000313" key="3">
    <source>
        <dbReference type="Proteomes" id="UP000252985"/>
    </source>
</evidence>
<feature type="region of interest" description="Disordered" evidence="1">
    <location>
        <begin position="265"/>
        <end position="287"/>
    </location>
</feature>
<dbReference type="EMBL" id="CP031148">
    <property type="protein sequence ID" value="AXG08628.1"/>
    <property type="molecule type" value="Genomic_DNA"/>
</dbReference>
<proteinExistence type="predicted"/>
<dbReference type="InterPro" id="IPR023833">
    <property type="entry name" value="Signal_pept_SipW-depend-type"/>
</dbReference>
<feature type="region of interest" description="Disordered" evidence="1">
    <location>
        <begin position="595"/>
        <end position="616"/>
    </location>
</feature>